<dbReference type="AlphaFoldDB" id="A0A0B6XTD1"/>
<protein>
    <submittedName>
        <fullName evidence="1">Uncharacterized protein</fullName>
    </submittedName>
</protein>
<organism evidence="1">
    <name type="scientific">Arion vulgaris</name>
    <dbReference type="NCBI Taxonomy" id="1028688"/>
    <lineage>
        <taxon>Eukaryota</taxon>
        <taxon>Metazoa</taxon>
        <taxon>Spiralia</taxon>
        <taxon>Lophotrochozoa</taxon>
        <taxon>Mollusca</taxon>
        <taxon>Gastropoda</taxon>
        <taxon>Heterobranchia</taxon>
        <taxon>Euthyneura</taxon>
        <taxon>Panpulmonata</taxon>
        <taxon>Eupulmonata</taxon>
        <taxon>Stylommatophora</taxon>
        <taxon>Helicina</taxon>
        <taxon>Arionoidea</taxon>
        <taxon>Arionidae</taxon>
        <taxon>Arion</taxon>
    </lineage>
</organism>
<accession>A0A0B6XTD1</accession>
<sequence>MCMSSDSSSFSLVHWYDAATLMWRKRVMYIVENVSNSIFGQKRTQKTYVITMG</sequence>
<name>A0A0B6XTD1_9EUPU</name>
<evidence type="ECO:0000313" key="1">
    <source>
        <dbReference type="EMBL" id="CEK47134.1"/>
    </source>
</evidence>
<feature type="non-terminal residue" evidence="1">
    <location>
        <position position="53"/>
    </location>
</feature>
<gene>
    <name evidence="1" type="primary">ORF639</name>
</gene>
<dbReference type="EMBL" id="HACG01000269">
    <property type="protein sequence ID" value="CEK47134.1"/>
    <property type="molecule type" value="Transcribed_RNA"/>
</dbReference>
<reference evidence="1" key="1">
    <citation type="submission" date="2014-12" db="EMBL/GenBank/DDBJ databases">
        <title>Insight into the proteome of Arion vulgaris.</title>
        <authorList>
            <person name="Aradska J."/>
            <person name="Bulat T."/>
            <person name="Smidak R."/>
            <person name="Sarate P."/>
            <person name="Gangsoo J."/>
            <person name="Sialana F."/>
            <person name="Bilban M."/>
            <person name="Lubec G."/>
        </authorList>
    </citation>
    <scope>NUCLEOTIDE SEQUENCE</scope>
    <source>
        <tissue evidence="1">Skin</tissue>
    </source>
</reference>
<proteinExistence type="predicted"/>